<dbReference type="RefSeq" id="WP_205054715.1">
    <property type="nucleotide sequence ID" value="NZ_CP118101.1"/>
</dbReference>
<dbReference type="Proteomes" id="UP001220962">
    <property type="component" value="Chromosome"/>
</dbReference>
<feature type="domain" description="SGNH hydrolase-type esterase" evidence="1">
    <location>
        <begin position="139"/>
        <end position="321"/>
    </location>
</feature>
<proteinExistence type="predicted"/>
<keyword evidence="2" id="KW-0378">Hydrolase</keyword>
<dbReference type="Pfam" id="PF13472">
    <property type="entry name" value="Lipase_GDSL_2"/>
    <property type="match status" value="1"/>
</dbReference>
<dbReference type="AlphaFoldDB" id="A0AAX3MZ71"/>
<name>A0AAX3MZ71_9BACL</name>
<dbReference type="PANTHER" id="PTHR37834:SF2">
    <property type="entry name" value="ESTERASE, SGNH HYDROLASE-TYPE"/>
    <property type="match status" value="1"/>
</dbReference>
<organism evidence="2 3">
    <name type="scientific">Paenibacillus urinalis</name>
    <dbReference type="NCBI Taxonomy" id="521520"/>
    <lineage>
        <taxon>Bacteria</taxon>
        <taxon>Bacillati</taxon>
        <taxon>Bacillota</taxon>
        <taxon>Bacilli</taxon>
        <taxon>Bacillales</taxon>
        <taxon>Paenibacillaceae</taxon>
        <taxon>Paenibacillus</taxon>
    </lineage>
</organism>
<gene>
    <name evidence="2" type="ORF">PUW23_24635</name>
</gene>
<dbReference type="InterPro" id="IPR013830">
    <property type="entry name" value="SGNH_hydro"/>
</dbReference>
<dbReference type="InterPro" id="IPR036514">
    <property type="entry name" value="SGNH_hydro_sf"/>
</dbReference>
<dbReference type="InterPro" id="IPR037461">
    <property type="entry name" value="CtCE2-like_dom"/>
</dbReference>
<dbReference type="PANTHER" id="PTHR37834">
    <property type="entry name" value="GDSL-LIKE LIPASE/ACYLHYDROLASE DOMAIN PROTEIN (AFU_ORTHOLOGUE AFUA_2G00620)"/>
    <property type="match status" value="1"/>
</dbReference>
<dbReference type="GO" id="GO:0052689">
    <property type="term" value="F:carboxylic ester hydrolase activity"/>
    <property type="evidence" value="ECO:0007669"/>
    <property type="project" value="InterPro"/>
</dbReference>
<dbReference type="InterPro" id="IPR052762">
    <property type="entry name" value="PCW_deacetylase/CE"/>
</dbReference>
<reference evidence="2" key="1">
    <citation type="submission" date="2023-02" db="EMBL/GenBank/DDBJ databases">
        <title>Pathogen: clinical or host-associated sample.</title>
        <authorList>
            <person name="Hergert J."/>
            <person name="Casey R."/>
            <person name="Wagner J."/>
            <person name="Young E.L."/>
            <person name="Oakeson K.F."/>
        </authorList>
    </citation>
    <scope>NUCLEOTIDE SEQUENCE</scope>
    <source>
        <strain evidence="2">2022CK-00830</strain>
    </source>
</reference>
<sequence length="377" mass="41893">MKENPNLQVYQLSDVSNLKVHGRTTGRLAPLTLFWTGSGIELNSIGSELWLEVEVDYSQHEQWISILINGVPAARQMLTHGRYWICLFRGMNDRTVKNVRVIKEVQAMSADPDALLQFHAVKSDGQFMPVPESSVKLEFIGDSITSGEGAIGAKLEQDWIPMWFSAVSNYCRVTAAALDDAEYRILSQSGWGVLTSWDNNPKASMPQYYEQVCGLLSGERNRELGAQEPNDFAAWQPDVIVVNLGTNDGGAFHSPEWRDEAGGATHKQRLNSDGTYHEEDLRAFENAVEQFLVNLRKNNKEAHIVWAYGMLGTPMMPAIYRGVDAYLSRSADRKVSVFQMPNMTEATMGARSHPGALAHEEAATALAGYIRGILPSK</sequence>
<evidence type="ECO:0000313" key="3">
    <source>
        <dbReference type="Proteomes" id="UP001220962"/>
    </source>
</evidence>
<dbReference type="Gene3D" id="3.40.50.1110">
    <property type="entry name" value="SGNH hydrolase"/>
    <property type="match status" value="1"/>
</dbReference>
<evidence type="ECO:0000313" key="2">
    <source>
        <dbReference type="EMBL" id="WDH82592.1"/>
    </source>
</evidence>
<dbReference type="EMBL" id="CP118101">
    <property type="protein sequence ID" value="WDH82592.1"/>
    <property type="molecule type" value="Genomic_DNA"/>
</dbReference>
<accession>A0AAX3MZ71</accession>
<protein>
    <submittedName>
        <fullName evidence="2">SGNH/GDSL hydrolase family protein</fullName>
    </submittedName>
</protein>
<dbReference type="Gene3D" id="2.60.120.260">
    <property type="entry name" value="Galactose-binding domain-like"/>
    <property type="match status" value="1"/>
</dbReference>
<dbReference type="SUPFAM" id="SSF52266">
    <property type="entry name" value="SGNH hydrolase"/>
    <property type="match status" value="1"/>
</dbReference>
<dbReference type="CDD" id="cd01831">
    <property type="entry name" value="Endoglucanase_E_like"/>
    <property type="match status" value="1"/>
</dbReference>
<evidence type="ECO:0000259" key="1">
    <source>
        <dbReference type="Pfam" id="PF13472"/>
    </source>
</evidence>